<dbReference type="AlphaFoldDB" id="A0AAQ3QMR6"/>
<dbReference type="PROSITE" id="PS00198">
    <property type="entry name" value="4FE4S_FER_1"/>
    <property type="match status" value="1"/>
</dbReference>
<proteinExistence type="predicted"/>
<name>A0AAQ3QMR6_9LILI</name>
<dbReference type="Pfam" id="PF12937">
    <property type="entry name" value="F-box-like"/>
    <property type="match status" value="1"/>
</dbReference>
<reference evidence="2 3" key="1">
    <citation type="submission" date="2023-10" db="EMBL/GenBank/DDBJ databases">
        <title>Chromosome-scale genome assembly provides insights into flower coloration mechanisms of Canna indica.</title>
        <authorList>
            <person name="Li C."/>
        </authorList>
    </citation>
    <scope>NUCLEOTIDE SEQUENCE [LARGE SCALE GENOMIC DNA]</scope>
    <source>
        <tissue evidence="2">Flower</tissue>
    </source>
</reference>
<dbReference type="GO" id="GO:0005737">
    <property type="term" value="C:cytoplasm"/>
    <property type="evidence" value="ECO:0007669"/>
    <property type="project" value="TreeGrafter"/>
</dbReference>
<accession>A0AAQ3QMR6</accession>
<evidence type="ECO:0000259" key="1">
    <source>
        <dbReference type="Pfam" id="PF12937"/>
    </source>
</evidence>
<dbReference type="PANTHER" id="PTHR13382:SF16">
    <property type="entry name" value="F-BOX PROTEIN SKIP28"/>
    <property type="match status" value="1"/>
</dbReference>
<feature type="domain" description="F-box" evidence="1">
    <location>
        <begin position="21"/>
        <end position="58"/>
    </location>
</feature>
<dbReference type="PANTHER" id="PTHR13382">
    <property type="entry name" value="MITOCHONDRIAL ATP SYNTHASE COUPLING FACTOR B"/>
    <property type="match status" value="1"/>
</dbReference>
<dbReference type="InterPro" id="IPR050648">
    <property type="entry name" value="F-box_LRR-repeat"/>
</dbReference>
<dbReference type="SUPFAM" id="SSF81383">
    <property type="entry name" value="F-box domain"/>
    <property type="match status" value="1"/>
</dbReference>
<dbReference type="Gene3D" id="3.80.10.10">
    <property type="entry name" value="Ribonuclease Inhibitor"/>
    <property type="match status" value="1"/>
</dbReference>
<dbReference type="SUPFAM" id="SSF52047">
    <property type="entry name" value="RNI-like"/>
    <property type="match status" value="1"/>
</dbReference>
<keyword evidence="3" id="KW-1185">Reference proteome</keyword>
<dbReference type="InterPro" id="IPR001810">
    <property type="entry name" value="F-box_dom"/>
</dbReference>
<dbReference type="InterPro" id="IPR017900">
    <property type="entry name" value="4Fe4S_Fe_S_CS"/>
</dbReference>
<evidence type="ECO:0000313" key="2">
    <source>
        <dbReference type="EMBL" id="WOL13770.1"/>
    </source>
</evidence>
<dbReference type="InterPro" id="IPR032675">
    <property type="entry name" value="LRR_dom_sf"/>
</dbReference>
<dbReference type="InterPro" id="IPR036047">
    <property type="entry name" value="F-box-like_dom_sf"/>
</dbReference>
<dbReference type="Proteomes" id="UP001327560">
    <property type="component" value="Chromosome 7"/>
</dbReference>
<organism evidence="2 3">
    <name type="scientific">Canna indica</name>
    <name type="common">Indian-shot</name>
    <dbReference type="NCBI Taxonomy" id="4628"/>
    <lineage>
        <taxon>Eukaryota</taxon>
        <taxon>Viridiplantae</taxon>
        <taxon>Streptophyta</taxon>
        <taxon>Embryophyta</taxon>
        <taxon>Tracheophyta</taxon>
        <taxon>Spermatophyta</taxon>
        <taxon>Magnoliopsida</taxon>
        <taxon>Liliopsida</taxon>
        <taxon>Zingiberales</taxon>
        <taxon>Cannaceae</taxon>
        <taxon>Canna</taxon>
    </lineage>
</organism>
<sequence length="307" mass="34292">MESNDVCPSPNAGVADWTGALLLVLGYLRLPDLLAFQGVSRLFRDAVAGDGPLWRRVTVDRPLSGRLNVDALLRITSRADGKLESLVLLNCWKITDDGLTQVMDRNPGITKLHVPGCRHITADGIVRIVKRLYEHSGKLKSLHIHGISNITKDHLDILKLFLFGNSVKQLTSPTHYSYRHFLTFNSHDERPIDVDICPKCNNVRVLFDCTRENCRSMKSQWLECRGCSFCIARCEDCGGCLDFDEPGEETACSHLLCIECWLHLPKCNICNRPYCKGHSNLLEGSSLGFVCMQCRDSAGSPYHSVCG</sequence>
<evidence type="ECO:0000313" key="3">
    <source>
        <dbReference type="Proteomes" id="UP001327560"/>
    </source>
</evidence>
<protein>
    <recommendedName>
        <fullName evidence="1">F-box domain-containing protein</fullName>
    </recommendedName>
</protein>
<gene>
    <name evidence="2" type="ORF">Cni_G22549</name>
</gene>
<dbReference type="EMBL" id="CP136896">
    <property type="protein sequence ID" value="WOL13770.1"/>
    <property type="molecule type" value="Genomic_DNA"/>
</dbReference>